<proteinExistence type="predicted"/>
<dbReference type="AlphaFoldDB" id="A0A251X1M5"/>
<evidence type="ECO:0000313" key="1">
    <source>
        <dbReference type="EMBL" id="OUD10471.1"/>
    </source>
</evidence>
<evidence type="ECO:0000313" key="2">
    <source>
        <dbReference type="Proteomes" id="UP000194664"/>
    </source>
</evidence>
<protein>
    <submittedName>
        <fullName evidence="1">Uncharacterized protein</fullName>
    </submittedName>
</protein>
<keyword evidence="2" id="KW-1185">Reference proteome</keyword>
<dbReference type="EMBL" id="MSPP01000001">
    <property type="protein sequence ID" value="OUD10471.1"/>
    <property type="molecule type" value="Genomic_DNA"/>
</dbReference>
<organism evidence="1 2">
    <name type="scientific">Marivivens niveibacter</name>
    <dbReference type="NCBI Taxonomy" id="1930667"/>
    <lineage>
        <taxon>Bacteria</taxon>
        <taxon>Pseudomonadati</taxon>
        <taxon>Pseudomonadota</taxon>
        <taxon>Alphaproteobacteria</taxon>
        <taxon>Rhodobacterales</taxon>
        <taxon>Paracoccaceae</taxon>
        <taxon>Marivivens group</taxon>
        <taxon>Marivivens</taxon>
    </lineage>
</organism>
<dbReference type="Proteomes" id="UP000194664">
    <property type="component" value="Unassembled WGS sequence"/>
</dbReference>
<gene>
    <name evidence="1" type="ORF">BVC71_02950</name>
</gene>
<dbReference type="OrthoDB" id="7284833at2"/>
<dbReference type="RefSeq" id="WP_086450124.1">
    <property type="nucleotide sequence ID" value="NZ_MSPP01000001.1"/>
</dbReference>
<reference evidence="1 2" key="1">
    <citation type="submission" date="2016-12" db="EMBL/GenBank/DDBJ databases">
        <title>The draft genome sequence of HSLHS2.</title>
        <authorList>
            <person name="Hu D."/>
            <person name="Wang L."/>
            <person name="Shao Z."/>
        </authorList>
    </citation>
    <scope>NUCLEOTIDE SEQUENCE [LARGE SCALE GENOMIC DNA]</scope>
    <source>
        <strain evidence="1">MCCC 1A06712</strain>
    </source>
</reference>
<sequence length="416" mass="45553">MTDLNENSANFEKTATAVQSTLVKFWGQQSYQGFQARLLSGVTASAATCIGRGLKYNLVSKITWALLLMSLRNLPRIEKGSPLVFAPTATNVRAVQRVLELLQDGVAEFDPCIGSASIWSRLSAFKLRGFQHDLRALDPFVRIQCVTGHAAVSYFWNAFLKCPPSSVVVANDHSPISVALMYVSKEMGVPLVYVQHAPVNDNYPELIADLSILFDQHSLDIYSAIGGSCRDVAILSPFDPVGRPVAVQHSLECWGILLSRVPDIAGVSTVIRDLKTRFSSVRIVIRPHPAVGQVPDGIMIDQKVTVHSGPMNEFARLVDVVVAPGSGAIAELLHEGTPVIYRSDLDGVGFDPHGLVRDGIVLDGTNIALSDIPQRLCDFYDEDWHARLSQKLDAQDIKSQERVVRDKLHALLDVLP</sequence>
<name>A0A251X1M5_9RHOB</name>
<accession>A0A251X1M5</accession>
<comment type="caution">
    <text evidence="1">The sequence shown here is derived from an EMBL/GenBank/DDBJ whole genome shotgun (WGS) entry which is preliminary data.</text>
</comment>